<dbReference type="InterPro" id="IPR050363">
    <property type="entry name" value="MIP/Aquaporin"/>
</dbReference>
<keyword evidence="5 9" id="KW-1133">Transmembrane helix</keyword>
<feature type="transmembrane region" description="Helical" evidence="9">
    <location>
        <begin position="175"/>
        <end position="194"/>
    </location>
</feature>
<evidence type="ECO:0000256" key="4">
    <source>
        <dbReference type="ARBA" id="ARBA00022692"/>
    </source>
</evidence>
<dbReference type="PANTHER" id="PTHR43829">
    <property type="entry name" value="AQUAPORIN OR AQUAGLYCEROPORIN RELATED"/>
    <property type="match status" value="1"/>
</dbReference>
<accession>A0AA39U0E4</accession>
<evidence type="ECO:0000256" key="9">
    <source>
        <dbReference type="SAM" id="Phobius"/>
    </source>
</evidence>
<evidence type="ECO:0000256" key="5">
    <source>
        <dbReference type="ARBA" id="ARBA00022989"/>
    </source>
</evidence>
<proteinExistence type="inferred from homology"/>
<feature type="transmembrane region" description="Helical" evidence="9">
    <location>
        <begin position="90"/>
        <end position="112"/>
    </location>
</feature>
<feature type="region of interest" description="Disordered" evidence="8">
    <location>
        <begin position="1"/>
        <end position="53"/>
    </location>
</feature>
<evidence type="ECO:0000256" key="3">
    <source>
        <dbReference type="ARBA" id="ARBA00022448"/>
    </source>
</evidence>
<reference evidence="10" key="1">
    <citation type="submission" date="2023-06" db="EMBL/GenBank/DDBJ databases">
        <title>Multi-omics analyses reveal the molecular pathogenesis toolkit of Lasiodiplodia hormozganensis, a cross-kingdom pathogen.</title>
        <authorList>
            <person name="Felix C."/>
            <person name="Meneses R."/>
            <person name="Goncalves M.F.M."/>
            <person name="Tilleman L."/>
            <person name="Duarte A.S."/>
            <person name="Jorrin-Novo J.V."/>
            <person name="Van De Peer Y."/>
            <person name="Deforce D."/>
            <person name="Van Nieuwerburgh F."/>
            <person name="Esteves A.C."/>
            <person name="Alves A."/>
        </authorList>
    </citation>
    <scope>NUCLEOTIDE SEQUENCE</scope>
    <source>
        <strain evidence="10">CBS 339.90</strain>
    </source>
</reference>
<comment type="caution">
    <text evidence="10">The sequence shown here is derived from an EMBL/GenBank/DDBJ whole genome shotgun (WGS) entry which is preliminary data.</text>
</comment>
<keyword evidence="11" id="KW-1185">Reference proteome</keyword>
<gene>
    <name evidence="10" type="primary">YFL054C_0</name>
    <name evidence="10" type="ORF">DIS24_g12551</name>
</gene>
<feature type="transmembrane region" description="Helical" evidence="9">
    <location>
        <begin position="124"/>
        <end position="145"/>
    </location>
</feature>
<evidence type="ECO:0000256" key="6">
    <source>
        <dbReference type="ARBA" id="ARBA00023136"/>
    </source>
</evidence>
<dbReference type="AlphaFoldDB" id="A0AA39U0E4"/>
<keyword evidence="4 7" id="KW-0812">Transmembrane</keyword>
<dbReference type="GO" id="GO:0015254">
    <property type="term" value="F:glycerol channel activity"/>
    <property type="evidence" value="ECO:0007669"/>
    <property type="project" value="TreeGrafter"/>
</dbReference>
<dbReference type="Gene3D" id="1.20.1080.10">
    <property type="entry name" value="Glycerol uptake facilitator protein"/>
    <property type="match status" value="1"/>
</dbReference>
<evidence type="ECO:0000256" key="8">
    <source>
        <dbReference type="SAM" id="MobiDB-lite"/>
    </source>
</evidence>
<dbReference type="Proteomes" id="UP001175001">
    <property type="component" value="Unassembled WGS sequence"/>
</dbReference>
<dbReference type="SUPFAM" id="SSF81338">
    <property type="entry name" value="Aquaporin-like"/>
    <property type="match status" value="1"/>
</dbReference>
<dbReference type="PANTHER" id="PTHR43829:SF9">
    <property type="entry name" value="AQUAPORIN-9"/>
    <property type="match status" value="1"/>
</dbReference>
<dbReference type="EMBL" id="JAUJDW010000301">
    <property type="protein sequence ID" value="KAK0609050.1"/>
    <property type="molecule type" value="Genomic_DNA"/>
</dbReference>
<evidence type="ECO:0000256" key="2">
    <source>
        <dbReference type="ARBA" id="ARBA00006175"/>
    </source>
</evidence>
<evidence type="ECO:0000256" key="1">
    <source>
        <dbReference type="ARBA" id="ARBA00004141"/>
    </source>
</evidence>
<dbReference type="InterPro" id="IPR000425">
    <property type="entry name" value="MIP"/>
</dbReference>
<name>A0AA39U0E4_9PEZI</name>
<evidence type="ECO:0000256" key="7">
    <source>
        <dbReference type="RuleBase" id="RU000477"/>
    </source>
</evidence>
<evidence type="ECO:0000313" key="11">
    <source>
        <dbReference type="Proteomes" id="UP001175001"/>
    </source>
</evidence>
<feature type="transmembrane region" description="Helical" evidence="9">
    <location>
        <begin position="317"/>
        <end position="337"/>
    </location>
</feature>
<sequence length="383" mass="41876">MSRDNTLSWDLDSPDNEIASNSRRDSTSPHYKGAPLSPSASDEDHSKERHRRRSARALVGLDEFAPPKRHYSGAEKLLWSRIRQTLQEPFAEFLGVMVLSCFYNGSIAQSLLSAGLQTAPGGSGYGTFMSVPWGTGIGVMLGIYISGDSGAYLNPAITLTACVFRGLPWKSFPSIVLAQFLGAFVATALVYGNYISAIDWYAGPGNRIVPPEMKATAQIMATYPQTFVPRSSQVLSVVIPSALITTVVSALKDDYNNGISRAGGNFFPLAMFFLFYGIGVAFGWETGGATNPALDFSGRLFSSAVGYPREVWTTDGYYFWIPLLMPFVGAIAGSFLYDTLVFTGPSPINSPWLGLKRFIDRSIQNENSRERVEARRDKTTDQV</sequence>
<evidence type="ECO:0000313" key="10">
    <source>
        <dbReference type="EMBL" id="KAK0609050.1"/>
    </source>
</evidence>
<dbReference type="GO" id="GO:0015250">
    <property type="term" value="F:water channel activity"/>
    <property type="evidence" value="ECO:0007669"/>
    <property type="project" value="TreeGrafter"/>
</dbReference>
<dbReference type="InterPro" id="IPR023271">
    <property type="entry name" value="Aquaporin-like"/>
</dbReference>
<keyword evidence="3 7" id="KW-0813">Transport</keyword>
<dbReference type="Pfam" id="PF00230">
    <property type="entry name" value="MIP"/>
    <property type="match status" value="1"/>
</dbReference>
<protein>
    <submittedName>
        <fullName evidence="10">Membrane protein</fullName>
    </submittedName>
</protein>
<comment type="similarity">
    <text evidence="2 7">Belongs to the MIP/aquaporin (TC 1.A.8) family.</text>
</comment>
<dbReference type="GO" id="GO:0005886">
    <property type="term" value="C:plasma membrane"/>
    <property type="evidence" value="ECO:0007669"/>
    <property type="project" value="TreeGrafter"/>
</dbReference>
<feature type="transmembrane region" description="Helical" evidence="9">
    <location>
        <begin position="263"/>
        <end position="284"/>
    </location>
</feature>
<dbReference type="PRINTS" id="PR00783">
    <property type="entry name" value="MINTRINSICP"/>
</dbReference>
<comment type="subcellular location">
    <subcellularLocation>
        <location evidence="1">Membrane</location>
        <topology evidence="1">Multi-pass membrane protein</topology>
    </subcellularLocation>
</comment>
<organism evidence="10 11">
    <name type="scientific">Lasiodiplodia hormozganensis</name>
    <dbReference type="NCBI Taxonomy" id="869390"/>
    <lineage>
        <taxon>Eukaryota</taxon>
        <taxon>Fungi</taxon>
        <taxon>Dikarya</taxon>
        <taxon>Ascomycota</taxon>
        <taxon>Pezizomycotina</taxon>
        <taxon>Dothideomycetes</taxon>
        <taxon>Dothideomycetes incertae sedis</taxon>
        <taxon>Botryosphaeriales</taxon>
        <taxon>Botryosphaeriaceae</taxon>
        <taxon>Lasiodiplodia</taxon>
    </lineage>
</organism>
<keyword evidence="6 9" id="KW-0472">Membrane</keyword>